<reference evidence="2" key="1">
    <citation type="journal article" date="2020" name="Appl. Environ. Microbiol.">
        <title>Diazotrophic Anaeromyxobacter Isolates from Soils.</title>
        <authorList>
            <person name="Masuda Y."/>
            <person name="Yamanaka H."/>
            <person name="Xu Z.X."/>
            <person name="Shiratori Y."/>
            <person name="Aono T."/>
            <person name="Amachi S."/>
            <person name="Senoo K."/>
            <person name="Itoh H."/>
        </authorList>
    </citation>
    <scope>NUCLEOTIDE SEQUENCE [LARGE SCALE GENOMIC DNA]</scope>
    <source>
        <strain evidence="2">R267</strain>
    </source>
</reference>
<gene>
    <name evidence="1" type="ORF">AMYX_06710</name>
</gene>
<evidence type="ECO:0000313" key="1">
    <source>
        <dbReference type="EMBL" id="GEJ55930.1"/>
    </source>
</evidence>
<dbReference type="EMBL" id="BJTG01000002">
    <property type="protein sequence ID" value="GEJ55930.1"/>
    <property type="molecule type" value="Genomic_DNA"/>
</dbReference>
<sequence length="64" mass="6734">MRESTKESPVDRGEVEVDGRCQICGAQGRVLGIPGAPQPNQFCPRCAIEYAEAPGGEDDDGLTG</sequence>
<proteinExistence type="predicted"/>
<keyword evidence="2" id="KW-1185">Reference proteome</keyword>
<dbReference type="RefSeq" id="WP_176062968.1">
    <property type="nucleotide sequence ID" value="NZ_BJTG01000002.1"/>
</dbReference>
<dbReference type="AlphaFoldDB" id="A0A7I9VIH9"/>
<name>A0A7I9VIH9_9BACT</name>
<comment type="caution">
    <text evidence="1">The sequence shown here is derived from an EMBL/GenBank/DDBJ whole genome shotgun (WGS) entry which is preliminary data.</text>
</comment>
<evidence type="ECO:0000313" key="2">
    <source>
        <dbReference type="Proteomes" id="UP000503640"/>
    </source>
</evidence>
<organism evidence="1 2">
    <name type="scientific">Anaeromyxobacter diazotrophicus</name>
    <dbReference type="NCBI Taxonomy" id="2590199"/>
    <lineage>
        <taxon>Bacteria</taxon>
        <taxon>Pseudomonadati</taxon>
        <taxon>Myxococcota</taxon>
        <taxon>Myxococcia</taxon>
        <taxon>Myxococcales</taxon>
        <taxon>Cystobacterineae</taxon>
        <taxon>Anaeromyxobacteraceae</taxon>
        <taxon>Anaeromyxobacter</taxon>
    </lineage>
</organism>
<accession>A0A7I9VIH9</accession>
<dbReference type="Proteomes" id="UP000503640">
    <property type="component" value="Unassembled WGS sequence"/>
</dbReference>
<protein>
    <submittedName>
        <fullName evidence="1">Uncharacterized protein</fullName>
    </submittedName>
</protein>